<dbReference type="InterPro" id="IPR027417">
    <property type="entry name" value="P-loop_NTPase"/>
</dbReference>
<proteinExistence type="predicted"/>
<organism evidence="2 3">
    <name type="scientific">Kandleria vitulina DSM 20405</name>
    <dbReference type="NCBI Taxonomy" id="1410657"/>
    <lineage>
        <taxon>Bacteria</taxon>
        <taxon>Bacillati</taxon>
        <taxon>Bacillota</taxon>
        <taxon>Erysipelotrichia</taxon>
        <taxon>Erysipelotrichales</taxon>
        <taxon>Coprobacillaceae</taxon>
        <taxon>Kandleria</taxon>
    </lineage>
</organism>
<reference evidence="2 3" key="1">
    <citation type="journal article" date="2015" name="Genome Announc.">
        <title>Expanding the biotechnology potential of lactobacilli through comparative genomics of 213 strains and associated genera.</title>
        <authorList>
            <person name="Sun Z."/>
            <person name="Harris H.M."/>
            <person name="McCann A."/>
            <person name="Guo C."/>
            <person name="Argimon S."/>
            <person name="Zhang W."/>
            <person name="Yang X."/>
            <person name="Jeffery I.B."/>
            <person name="Cooney J.C."/>
            <person name="Kagawa T.F."/>
            <person name="Liu W."/>
            <person name="Song Y."/>
            <person name="Salvetti E."/>
            <person name="Wrobel A."/>
            <person name="Rasinkangas P."/>
            <person name="Parkhill J."/>
            <person name="Rea M.C."/>
            <person name="O'Sullivan O."/>
            <person name="Ritari J."/>
            <person name="Douillard F.P."/>
            <person name="Paul Ross R."/>
            <person name="Yang R."/>
            <person name="Briner A.E."/>
            <person name="Felis G.E."/>
            <person name="de Vos W.M."/>
            <person name="Barrangou R."/>
            <person name="Klaenhammer T.R."/>
            <person name="Caufield P.W."/>
            <person name="Cui Y."/>
            <person name="Zhang H."/>
            <person name="O'Toole P.W."/>
        </authorList>
    </citation>
    <scope>NUCLEOTIDE SEQUENCE [LARGE SCALE GENOMIC DNA]</scope>
    <source>
        <strain evidence="2 3">DSM 20405</strain>
    </source>
</reference>
<comment type="caution">
    <text evidence="2">The sequence shown here is derived from an EMBL/GenBank/DDBJ whole genome shotgun (WGS) entry which is preliminary data.</text>
</comment>
<evidence type="ECO:0000259" key="1">
    <source>
        <dbReference type="Pfam" id="PF00004"/>
    </source>
</evidence>
<dbReference type="GO" id="GO:0016887">
    <property type="term" value="F:ATP hydrolysis activity"/>
    <property type="evidence" value="ECO:0007669"/>
    <property type="project" value="InterPro"/>
</dbReference>
<dbReference type="InterPro" id="IPR003959">
    <property type="entry name" value="ATPase_AAA_core"/>
</dbReference>
<evidence type="ECO:0000313" key="3">
    <source>
        <dbReference type="Proteomes" id="UP000051841"/>
    </source>
</evidence>
<dbReference type="InterPro" id="IPR048067">
    <property type="entry name" value="BREX_3_BrxF"/>
</dbReference>
<sequence length="139" mass="15694">MDTLIESISEVQNNDSKLVLIVGKPGSGKSKIIHEYSKNTGIPIVDFSKVFANNTKDTMNTMDEFLKNYRFDVLLIDNKTALYARSEEDLKDILDEISKKVVVVSTWNGFIENGQLTHIVNNKEISYPIDGSFKYVLVS</sequence>
<name>A0A0R2HKN3_9FIRM</name>
<protein>
    <recommendedName>
        <fullName evidence="1">ATPase AAA-type core domain-containing protein</fullName>
    </recommendedName>
</protein>
<gene>
    <name evidence="2" type="ORF">IV49_GL001411</name>
</gene>
<dbReference type="EMBL" id="JQBL01000004">
    <property type="protein sequence ID" value="KRN50917.1"/>
    <property type="molecule type" value="Genomic_DNA"/>
</dbReference>
<feature type="domain" description="ATPase AAA-type core" evidence="1">
    <location>
        <begin position="19"/>
        <end position="104"/>
    </location>
</feature>
<dbReference type="NCBIfam" id="NF033453">
    <property type="entry name" value="BREX_3_BrxF"/>
    <property type="match status" value="1"/>
</dbReference>
<accession>A0A0R2HKN3</accession>
<dbReference type="PATRIC" id="fig|1410657.5.peg.1460"/>
<dbReference type="RefSeq" id="WP_031588483.1">
    <property type="nucleotide sequence ID" value="NZ_JNKN01000001.1"/>
</dbReference>
<dbReference type="SUPFAM" id="SSF52540">
    <property type="entry name" value="P-loop containing nucleoside triphosphate hydrolases"/>
    <property type="match status" value="1"/>
</dbReference>
<dbReference type="Pfam" id="PF00004">
    <property type="entry name" value="AAA"/>
    <property type="match status" value="1"/>
</dbReference>
<dbReference type="AlphaFoldDB" id="A0A0R2HKN3"/>
<dbReference type="Gene3D" id="3.40.50.300">
    <property type="entry name" value="P-loop containing nucleotide triphosphate hydrolases"/>
    <property type="match status" value="1"/>
</dbReference>
<dbReference type="GO" id="GO:0005524">
    <property type="term" value="F:ATP binding"/>
    <property type="evidence" value="ECO:0007669"/>
    <property type="project" value="InterPro"/>
</dbReference>
<evidence type="ECO:0000313" key="2">
    <source>
        <dbReference type="EMBL" id="KRN50917.1"/>
    </source>
</evidence>
<keyword evidence="3" id="KW-1185">Reference proteome</keyword>
<dbReference type="Proteomes" id="UP000051841">
    <property type="component" value="Unassembled WGS sequence"/>
</dbReference>